<evidence type="ECO:0000313" key="3">
    <source>
        <dbReference type="EMBL" id="KAK2178619.1"/>
    </source>
</evidence>
<comment type="caution">
    <text evidence="3">The sequence shown here is derived from an EMBL/GenBank/DDBJ whole genome shotgun (WGS) entry which is preliminary data.</text>
</comment>
<sequence length="200" mass="23981">MYNVWRSHQQMMVVLVDKMLKTQIVSCSAVANWLFSSQMSRDFTSFYVWEIMHGTIKKMNKQVAKLQKEVEEMKDRLEAAELKDKQGFDLDDEDDVPTEEMMERMEDTLENAQSEQKNLFLIIFQRFIIILTDHLAKCEADGRDYNTPWYKWVVERLQQVFLMHHEQVYKYINILESLMFTSDIDLHILEIFQQFCALRS</sequence>
<dbReference type="Pfam" id="PF09090">
    <property type="entry name" value="MIF4G_like_2"/>
    <property type="match status" value="1"/>
</dbReference>
<reference evidence="3" key="1">
    <citation type="journal article" date="2023" name="Mol. Biol. Evol.">
        <title>Third-Generation Sequencing Reveals the Adaptive Role of the Epigenome in Three Deep-Sea Polychaetes.</title>
        <authorList>
            <person name="Perez M."/>
            <person name="Aroh O."/>
            <person name="Sun Y."/>
            <person name="Lan Y."/>
            <person name="Juniper S.K."/>
            <person name="Young C.R."/>
            <person name="Angers B."/>
            <person name="Qian P.Y."/>
        </authorList>
    </citation>
    <scope>NUCLEOTIDE SEQUENCE</scope>
    <source>
        <strain evidence="3">R07B-5</strain>
    </source>
</reference>
<dbReference type="GO" id="GO:0000184">
    <property type="term" value="P:nuclear-transcribed mRNA catabolic process, nonsense-mediated decay"/>
    <property type="evidence" value="ECO:0007669"/>
    <property type="project" value="TreeGrafter"/>
</dbReference>
<protein>
    <recommendedName>
        <fullName evidence="2">MIF4G-like type 2 domain-containing protein</fullName>
    </recommendedName>
</protein>
<dbReference type="PANTHER" id="PTHR12412">
    <property type="entry name" value="CAP BINDING PROTEIN"/>
    <property type="match status" value="1"/>
</dbReference>
<name>A0AAD9KWE5_RIDPI</name>
<dbReference type="InterPro" id="IPR015174">
    <property type="entry name" value="MIF4G-like_typ-2"/>
</dbReference>
<dbReference type="GO" id="GO:0006406">
    <property type="term" value="P:mRNA export from nucleus"/>
    <property type="evidence" value="ECO:0007669"/>
    <property type="project" value="InterPro"/>
</dbReference>
<dbReference type="AlphaFoldDB" id="A0AAD9KWE5"/>
<evidence type="ECO:0000259" key="2">
    <source>
        <dbReference type="Pfam" id="PF09090"/>
    </source>
</evidence>
<dbReference type="InterPro" id="IPR027159">
    <property type="entry name" value="CBP80"/>
</dbReference>
<dbReference type="Proteomes" id="UP001209878">
    <property type="component" value="Unassembled WGS sequence"/>
</dbReference>
<gene>
    <name evidence="3" type="ORF">NP493_537g00021</name>
</gene>
<dbReference type="GO" id="GO:0000339">
    <property type="term" value="F:RNA cap binding"/>
    <property type="evidence" value="ECO:0007669"/>
    <property type="project" value="InterPro"/>
</dbReference>
<feature type="domain" description="MIF4G-like type 2" evidence="2">
    <location>
        <begin position="1"/>
        <end position="170"/>
    </location>
</feature>
<evidence type="ECO:0000256" key="1">
    <source>
        <dbReference type="SAM" id="Coils"/>
    </source>
</evidence>
<proteinExistence type="predicted"/>
<dbReference type="Gene3D" id="1.25.40.180">
    <property type="match status" value="1"/>
</dbReference>
<evidence type="ECO:0000313" key="4">
    <source>
        <dbReference type="Proteomes" id="UP001209878"/>
    </source>
</evidence>
<dbReference type="InterPro" id="IPR016024">
    <property type="entry name" value="ARM-type_fold"/>
</dbReference>
<dbReference type="GO" id="GO:0005634">
    <property type="term" value="C:nucleus"/>
    <property type="evidence" value="ECO:0007669"/>
    <property type="project" value="TreeGrafter"/>
</dbReference>
<feature type="coiled-coil region" evidence="1">
    <location>
        <begin position="56"/>
        <end position="122"/>
    </location>
</feature>
<dbReference type="PANTHER" id="PTHR12412:SF2">
    <property type="entry name" value="NUCLEAR CAP-BINDING PROTEIN SUBUNIT 1"/>
    <property type="match status" value="1"/>
</dbReference>
<dbReference type="EMBL" id="JAODUO010000536">
    <property type="protein sequence ID" value="KAK2178619.1"/>
    <property type="molecule type" value="Genomic_DNA"/>
</dbReference>
<accession>A0AAD9KWE5</accession>
<organism evidence="3 4">
    <name type="scientific">Ridgeia piscesae</name>
    <name type="common">Tubeworm</name>
    <dbReference type="NCBI Taxonomy" id="27915"/>
    <lineage>
        <taxon>Eukaryota</taxon>
        <taxon>Metazoa</taxon>
        <taxon>Spiralia</taxon>
        <taxon>Lophotrochozoa</taxon>
        <taxon>Annelida</taxon>
        <taxon>Polychaeta</taxon>
        <taxon>Sedentaria</taxon>
        <taxon>Canalipalpata</taxon>
        <taxon>Sabellida</taxon>
        <taxon>Siboglinidae</taxon>
        <taxon>Ridgeia</taxon>
    </lineage>
</organism>
<dbReference type="SUPFAM" id="SSF48371">
    <property type="entry name" value="ARM repeat"/>
    <property type="match status" value="1"/>
</dbReference>
<dbReference type="GO" id="GO:0005846">
    <property type="term" value="C:nuclear cap binding complex"/>
    <property type="evidence" value="ECO:0007669"/>
    <property type="project" value="InterPro"/>
</dbReference>
<keyword evidence="4" id="KW-1185">Reference proteome</keyword>
<keyword evidence="1" id="KW-0175">Coiled coil</keyword>
<dbReference type="GO" id="GO:0003729">
    <property type="term" value="F:mRNA binding"/>
    <property type="evidence" value="ECO:0007669"/>
    <property type="project" value="TreeGrafter"/>
</dbReference>